<dbReference type="GO" id="GO:0051539">
    <property type="term" value="F:4 iron, 4 sulfur cluster binding"/>
    <property type="evidence" value="ECO:0007669"/>
    <property type="project" value="UniProtKB-KW"/>
</dbReference>
<dbReference type="EMBL" id="QFGA01000001">
    <property type="protein sequence ID" value="TEB07364.1"/>
    <property type="molecule type" value="Genomic_DNA"/>
</dbReference>
<keyword evidence="3" id="KW-0408">Iron</keyword>
<dbReference type="PROSITE" id="PS51656">
    <property type="entry name" value="4FE4S"/>
    <property type="match status" value="1"/>
</dbReference>
<evidence type="ECO:0000256" key="2">
    <source>
        <dbReference type="ARBA" id="ARBA00022723"/>
    </source>
</evidence>
<keyword evidence="4" id="KW-0411">Iron-sulfur</keyword>
<proteinExistence type="predicted"/>
<dbReference type="GO" id="GO:0046872">
    <property type="term" value="F:metal ion binding"/>
    <property type="evidence" value="ECO:0007669"/>
    <property type="project" value="UniProtKB-KW"/>
</dbReference>
<keyword evidence="2" id="KW-0479">Metal-binding</keyword>
<dbReference type="RefSeq" id="WP_134217759.1">
    <property type="nucleotide sequence ID" value="NZ_QFGA01000001.1"/>
</dbReference>
<feature type="domain" description="4Fe-4S" evidence="5">
    <location>
        <begin position="1"/>
        <end position="56"/>
    </location>
</feature>
<comment type="caution">
    <text evidence="6">The sequence shown here is derived from an EMBL/GenBank/DDBJ whole genome shotgun (WGS) entry which is preliminary data.</text>
</comment>
<name>A0A4Y7REF2_9FIRM</name>
<evidence type="ECO:0000256" key="3">
    <source>
        <dbReference type="ARBA" id="ARBA00023004"/>
    </source>
</evidence>
<gene>
    <name evidence="6" type="ORF">Psch_00915</name>
</gene>
<accession>A0A4Y7REF2</accession>
<sequence>MPPLESWLPPGKNCGLCGESSCKSFLRMINTGQKNYNDCPFYSDRQTCRQSEHSSEAIYTGKDILGHPYDFVLGPLPGEISARKIVLPFRSDLVEKMNIQKGDLVLGRPMGAGCPIPHVLKVIKAEKVTGLLYTWVVGPKYSREQEVKDVNAYHMIGFEGIANRVTREPAFGCRVTFLPGFCMMALNHTGLINMILQKSCGMHVRIEDIRILAGMD</sequence>
<evidence type="ECO:0000259" key="5">
    <source>
        <dbReference type="PROSITE" id="PS51656"/>
    </source>
</evidence>
<evidence type="ECO:0000313" key="7">
    <source>
        <dbReference type="Proteomes" id="UP000298324"/>
    </source>
</evidence>
<keyword evidence="1" id="KW-0004">4Fe-4S</keyword>
<dbReference type="Pfam" id="PF04060">
    <property type="entry name" value="FeS"/>
    <property type="match status" value="1"/>
</dbReference>
<reference evidence="6 7" key="1">
    <citation type="journal article" date="2018" name="Environ. Microbiol.">
        <title>Novel energy conservation strategies and behaviour of Pelotomaculum schinkii driving syntrophic propionate catabolism.</title>
        <authorList>
            <person name="Hidalgo-Ahumada C.A.P."/>
            <person name="Nobu M.K."/>
            <person name="Narihiro T."/>
            <person name="Tamaki H."/>
            <person name="Liu W.T."/>
            <person name="Kamagata Y."/>
            <person name="Stams A.J.M."/>
            <person name="Imachi H."/>
            <person name="Sousa D.Z."/>
        </authorList>
    </citation>
    <scope>NUCLEOTIDE SEQUENCE [LARGE SCALE GENOMIC DNA]</scope>
    <source>
        <strain evidence="6 7">HH</strain>
    </source>
</reference>
<dbReference type="Gene3D" id="1.10.15.40">
    <property type="entry name" value="Electron transport complex subunit B, putative Fe-S cluster"/>
    <property type="match status" value="1"/>
</dbReference>
<keyword evidence="7" id="KW-1185">Reference proteome</keyword>
<evidence type="ECO:0000256" key="1">
    <source>
        <dbReference type="ARBA" id="ARBA00022485"/>
    </source>
</evidence>
<evidence type="ECO:0000313" key="6">
    <source>
        <dbReference type="EMBL" id="TEB07364.1"/>
    </source>
</evidence>
<dbReference type="AlphaFoldDB" id="A0A4Y7REF2"/>
<dbReference type="InterPro" id="IPR007202">
    <property type="entry name" value="4Fe-4S_dom"/>
</dbReference>
<dbReference type="Proteomes" id="UP000298324">
    <property type="component" value="Unassembled WGS sequence"/>
</dbReference>
<organism evidence="6 7">
    <name type="scientific">Pelotomaculum schinkii</name>
    <dbReference type="NCBI Taxonomy" id="78350"/>
    <lineage>
        <taxon>Bacteria</taxon>
        <taxon>Bacillati</taxon>
        <taxon>Bacillota</taxon>
        <taxon>Clostridia</taxon>
        <taxon>Eubacteriales</taxon>
        <taxon>Desulfotomaculaceae</taxon>
        <taxon>Pelotomaculum</taxon>
    </lineage>
</organism>
<protein>
    <submittedName>
        <fullName evidence="6">Putative Fe-S cluster</fullName>
    </submittedName>
</protein>
<evidence type="ECO:0000256" key="4">
    <source>
        <dbReference type="ARBA" id="ARBA00023014"/>
    </source>
</evidence>